<dbReference type="InterPro" id="IPR024554">
    <property type="entry name" value="LEC1-like_C"/>
</dbReference>
<feature type="region of interest" description="Disordered" evidence="1">
    <location>
        <begin position="779"/>
        <end position="855"/>
    </location>
</feature>
<feature type="region of interest" description="Disordered" evidence="1">
    <location>
        <begin position="932"/>
        <end position="1028"/>
    </location>
</feature>
<reference evidence="3" key="1">
    <citation type="submission" date="2022-06" db="EMBL/GenBank/DDBJ databases">
        <authorList>
            <consortium name="SYNGENTA / RWTH Aachen University"/>
        </authorList>
    </citation>
    <scope>NUCLEOTIDE SEQUENCE</scope>
</reference>
<feature type="compositionally biased region" description="Polar residues" evidence="1">
    <location>
        <begin position="1191"/>
        <end position="1212"/>
    </location>
</feature>
<feature type="region of interest" description="Disordered" evidence="1">
    <location>
        <begin position="27"/>
        <end position="47"/>
    </location>
</feature>
<dbReference type="Pfam" id="PF12825">
    <property type="entry name" value="DUF3818"/>
    <property type="match status" value="1"/>
</dbReference>
<feature type="region of interest" description="Disordered" evidence="1">
    <location>
        <begin position="897"/>
        <end position="917"/>
    </location>
</feature>
<feature type="region of interest" description="Disordered" evidence="1">
    <location>
        <begin position="279"/>
        <end position="328"/>
    </location>
</feature>
<name>A0AAV0BQZ4_PHAPC</name>
<comment type="caution">
    <text evidence="3">The sequence shown here is derived from an EMBL/GenBank/DDBJ whole genome shotgun (WGS) entry which is preliminary data.</text>
</comment>
<proteinExistence type="predicted"/>
<evidence type="ECO:0000259" key="2">
    <source>
        <dbReference type="Pfam" id="PF12825"/>
    </source>
</evidence>
<dbReference type="PANTHER" id="PTHR47185">
    <property type="entry name" value="PX DOMAIN-CONTAINING PROTEIN YPR097W"/>
    <property type="match status" value="1"/>
</dbReference>
<feature type="compositionally biased region" description="Basic and acidic residues" evidence="1">
    <location>
        <begin position="305"/>
        <end position="314"/>
    </location>
</feature>
<feature type="compositionally biased region" description="Polar residues" evidence="1">
    <location>
        <begin position="315"/>
        <end position="325"/>
    </location>
</feature>
<feature type="compositionally biased region" description="Polar residues" evidence="1">
    <location>
        <begin position="794"/>
        <end position="818"/>
    </location>
</feature>
<evidence type="ECO:0000256" key="1">
    <source>
        <dbReference type="SAM" id="MobiDB-lite"/>
    </source>
</evidence>
<organism evidence="3 4">
    <name type="scientific">Phakopsora pachyrhizi</name>
    <name type="common">Asian soybean rust disease fungus</name>
    <dbReference type="NCBI Taxonomy" id="170000"/>
    <lineage>
        <taxon>Eukaryota</taxon>
        <taxon>Fungi</taxon>
        <taxon>Dikarya</taxon>
        <taxon>Basidiomycota</taxon>
        <taxon>Pucciniomycotina</taxon>
        <taxon>Pucciniomycetes</taxon>
        <taxon>Pucciniales</taxon>
        <taxon>Phakopsoraceae</taxon>
        <taxon>Phakopsora</taxon>
    </lineage>
</organism>
<feature type="compositionally biased region" description="Polar residues" evidence="1">
    <location>
        <begin position="932"/>
        <end position="953"/>
    </location>
</feature>
<feature type="compositionally biased region" description="Basic and acidic residues" evidence="1">
    <location>
        <begin position="846"/>
        <end position="855"/>
    </location>
</feature>
<dbReference type="Proteomes" id="UP001153365">
    <property type="component" value="Unassembled WGS sequence"/>
</dbReference>
<feature type="compositionally biased region" description="Polar residues" evidence="1">
    <location>
        <begin position="984"/>
        <end position="1027"/>
    </location>
</feature>
<dbReference type="GO" id="GO:0035091">
    <property type="term" value="F:phosphatidylinositol binding"/>
    <property type="evidence" value="ECO:0007669"/>
    <property type="project" value="TreeGrafter"/>
</dbReference>
<protein>
    <recommendedName>
        <fullName evidence="2">PX domain-containing protein</fullName>
    </recommendedName>
</protein>
<feature type="compositionally biased region" description="Polar residues" evidence="1">
    <location>
        <begin position="31"/>
        <end position="47"/>
    </location>
</feature>
<feature type="compositionally biased region" description="Basic and acidic residues" evidence="1">
    <location>
        <begin position="182"/>
        <end position="195"/>
    </location>
</feature>
<feature type="compositionally biased region" description="Basic and acidic residues" evidence="1">
    <location>
        <begin position="284"/>
        <end position="293"/>
    </location>
</feature>
<dbReference type="EMBL" id="CALTRL010006009">
    <property type="protein sequence ID" value="CAH7688752.1"/>
    <property type="molecule type" value="Genomic_DNA"/>
</dbReference>
<gene>
    <name evidence="3" type="ORF">PPACK8108_LOCUS23759</name>
</gene>
<accession>A0AAV0BQZ4</accession>
<sequence>MASWLRNRLTLPRTCTEASTDLKAELAEPQSVENSSNHIAHSTTPETSISHCFERASDSLGPRSLNQKSLRIKLEDEMTQPLNFKRSRSNVHLKPQASKDFDPGTAQSMNISESQFDREVLEFMKEPLELPEMELFPSLFSKEFRSDISPLDGQEAEEQVIGSNHHHDLAPREEDENNSTDGYRDSDHDGQDKFQHGNLRIAGSRPPSRSNFHKARSRAASIASSFGGDRSEIGLSGYLFLTEIPPLPSTNVMVEQSEPVLNHSQEYQLLETKETLQLHKRKEKGKERSHSDAAQESWGNSEPFSSKDFKEHSQTKGSHLKGNNHSSREGCEQSIAAQLLKSPQHSWYLLRRLIGLELRWESERAWRMTILDSANKNTSESSNIKQKEIENRSINSHSSSDFESKEGSISSENLPILCFLVQRFILSFPIIHEQVTKTSKNLSSPVKANAPIYWNTGLLPLLRRLYKCNLSASIDLGTPGFLNAVCAFSGTKFIERLLATSLELVFKNASNLSGNRSNSIHLPYEGNSAQKIYEEARSNFFSKKYSEQRSIDALHHTERAQEELTSQGNFYSDKSIEPHIFTEEKNNEKLLPGFGKESQRISAISVQPSQRASFGEFSPPNSSVVFSSTPVFQNAQNLPSRQSHHAELDLAYEDLENPMGVVNKIAYHSSSTNLRNKENSESNLSSWLPKMFDKIESTPIDLDKNLQLDRYPDLNHRGSKYLDLAQGGMIGMDSSVYGGAAEVASVRETIQRLRISQGKDIKHNSQEFGKELSSNSRLSKRFSWKRSSDEKETNNSNNEMFKNSSSRTIKETSSFSQTDYHKRAKSDSNLSSPNSRLSANLAKSKKFNENDDRRLKEGMIGYTVDESSSSNPSPHDSHQVHYLHSGDSRFIAPETHKLQRSATSRSTFSMEKDSGEIHRHYQKRNERFYRYTKNSDQSTIEKTPNMEGTQSEALEQEKDESRTKGKRRFTLRLLTRRKSKEKSNSQVPAISSAESNIVRESSETQSINRGFLSSTPTDSPVESTSSLGEHKLKRVLTMALPESLMRQNPTVQENLPKDGFERHHEASTISIIKEPSQWPWGNPVPFWKGTPIHQVLWGGFEVNVAGVRSLAGRNKYILRIRRPLRLDEYVLRKESDFRKFFKALSKEFPQAHLRRLPARANRFDSKENDTEQIFEPGTERLAMRSEISAAAPTSTGHNNFEGSNIWENTNLDPTEVFSGSPYAQSSVKKDPDTIDNQKLESPENNTDGGKKPEVGKPSSSWSKTRRRNTLASLFVGGNHQSKFSFDTHSDHDDETNNAGFEKNYIETVKGLSSDKKKGSDDRHLSLYASFRSTKGLIEEHRRDLRSWLRDTLSIRNTGHHQETAAFLLLGSIVPTDEDLIDIRRRETIDEERRKKRTAEAQGAAERARVVHDWWKETKEDFFYGDGILNLSNALRQYSRVEQLPIKYQKSLEWMRMSFAEWLHELLISGDQSELFFKKLISFNEAFPWQMVKTALRIRKTKLMSNKMSEIFFSQKPNLGKRGRSVIQRMIGITISENDGDPTEIARRIHSCRSRIQSLTMCEKIIKYAYAPRDTKELFRRYSQAESLELVVTIVRSAEEPRLDKYDLERIIRASKSYASLLRKNGNRITSSMTENINVRLILDLKLYLRLISEERDAKQVREMLREDSTIGSLEIVVAPFAEFLKRTYKITNCVETIEDLRIFFQQLIVIVHALRSRIQDPQKSIRVLSRLLEKHQSSVYQWFHSVHIRDPTMAEVFQWLKSVVDLLKKGLTEPIVVSEIFSSVEDLGALEKELDSIVDWEEQKRKRKYEQVCRRYSADVDGDDAVIVEGDGFGKSKTEPLVEILTPQPSLDHIGCCLNYFRVAISKTLLGN</sequence>
<feature type="region of interest" description="Disordered" evidence="1">
    <location>
        <begin position="163"/>
        <end position="216"/>
    </location>
</feature>
<evidence type="ECO:0000313" key="3">
    <source>
        <dbReference type="EMBL" id="CAH7688752.1"/>
    </source>
</evidence>
<feature type="compositionally biased region" description="Polar residues" evidence="1">
    <location>
        <begin position="294"/>
        <end position="304"/>
    </location>
</feature>
<keyword evidence="4" id="KW-1185">Reference proteome</keyword>
<feature type="compositionally biased region" description="Polar residues" evidence="1">
    <location>
        <begin position="900"/>
        <end position="909"/>
    </location>
</feature>
<dbReference type="InterPro" id="IPR047168">
    <property type="entry name" value="LEC1-like"/>
</dbReference>
<feature type="compositionally biased region" description="Basic residues" evidence="1">
    <location>
        <begin position="964"/>
        <end position="980"/>
    </location>
</feature>
<feature type="region of interest" description="Disordered" evidence="1">
    <location>
        <begin position="377"/>
        <end position="406"/>
    </location>
</feature>
<feature type="compositionally biased region" description="Polar residues" evidence="1">
    <location>
        <begin position="827"/>
        <end position="838"/>
    </location>
</feature>
<evidence type="ECO:0000313" key="4">
    <source>
        <dbReference type="Proteomes" id="UP001153365"/>
    </source>
</evidence>
<feature type="compositionally biased region" description="Basic and acidic residues" evidence="1">
    <location>
        <begin position="1227"/>
        <end position="1241"/>
    </location>
</feature>
<feature type="domain" description="PX" evidence="2">
    <location>
        <begin position="1426"/>
        <end position="1768"/>
    </location>
</feature>
<feature type="region of interest" description="Disordered" evidence="1">
    <location>
        <begin position="1191"/>
        <end position="1264"/>
    </location>
</feature>
<dbReference type="PANTHER" id="PTHR47185:SF1">
    <property type="entry name" value="PX DOMAIN-CONTAINING PROTEIN YPR097W"/>
    <property type="match status" value="1"/>
</dbReference>